<protein>
    <submittedName>
        <fullName evidence="1">Uncharacterized protein</fullName>
    </submittedName>
</protein>
<reference evidence="1" key="1">
    <citation type="submission" date="2014-11" db="EMBL/GenBank/DDBJ databases">
        <authorList>
            <person name="Amaro Gonzalez C."/>
        </authorList>
    </citation>
    <scope>NUCLEOTIDE SEQUENCE</scope>
</reference>
<evidence type="ECO:0000313" key="1">
    <source>
        <dbReference type="EMBL" id="JAH19822.1"/>
    </source>
</evidence>
<sequence length="42" mass="4860">MEEAKQNKGVPIEYPFFSQHYKMILCSTEHAAMLGLFPKEQS</sequence>
<dbReference type="EMBL" id="GBXM01088755">
    <property type="protein sequence ID" value="JAH19822.1"/>
    <property type="molecule type" value="Transcribed_RNA"/>
</dbReference>
<reference evidence="1" key="2">
    <citation type="journal article" date="2015" name="Fish Shellfish Immunol.">
        <title>Early steps in the European eel (Anguilla anguilla)-Vibrio vulnificus interaction in the gills: Role of the RtxA13 toxin.</title>
        <authorList>
            <person name="Callol A."/>
            <person name="Pajuelo D."/>
            <person name="Ebbesson L."/>
            <person name="Teles M."/>
            <person name="MacKenzie S."/>
            <person name="Amaro C."/>
        </authorList>
    </citation>
    <scope>NUCLEOTIDE SEQUENCE</scope>
</reference>
<dbReference type="AlphaFoldDB" id="A0A0E9QTS2"/>
<name>A0A0E9QTS2_ANGAN</name>
<proteinExistence type="predicted"/>
<accession>A0A0E9QTS2</accession>
<organism evidence="1">
    <name type="scientific">Anguilla anguilla</name>
    <name type="common">European freshwater eel</name>
    <name type="synonym">Muraena anguilla</name>
    <dbReference type="NCBI Taxonomy" id="7936"/>
    <lineage>
        <taxon>Eukaryota</taxon>
        <taxon>Metazoa</taxon>
        <taxon>Chordata</taxon>
        <taxon>Craniata</taxon>
        <taxon>Vertebrata</taxon>
        <taxon>Euteleostomi</taxon>
        <taxon>Actinopterygii</taxon>
        <taxon>Neopterygii</taxon>
        <taxon>Teleostei</taxon>
        <taxon>Anguilliformes</taxon>
        <taxon>Anguillidae</taxon>
        <taxon>Anguilla</taxon>
    </lineage>
</organism>